<organism evidence="8 9">
    <name type="scientific">Perkinsus olseni</name>
    <name type="common">Perkinsus atlanticus</name>
    <dbReference type="NCBI Taxonomy" id="32597"/>
    <lineage>
        <taxon>Eukaryota</taxon>
        <taxon>Sar</taxon>
        <taxon>Alveolata</taxon>
        <taxon>Perkinsozoa</taxon>
        <taxon>Perkinsea</taxon>
        <taxon>Perkinsida</taxon>
        <taxon>Perkinsidae</taxon>
        <taxon>Perkinsus</taxon>
    </lineage>
</organism>
<dbReference type="AlphaFoldDB" id="A0A7J6R4Z2"/>
<evidence type="ECO:0000313" key="9">
    <source>
        <dbReference type="Proteomes" id="UP000574390"/>
    </source>
</evidence>
<proteinExistence type="predicted"/>
<feature type="domain" description="RING-type" evidence="7">
    <location>
        <begin position="357"/>
        <end position="402"/>
    </location>
</feature>
<name>A0A7J6R4Z2_PEROL</name>
<evidence type="ECO:0000256" key="4">
    <source>
        <dbReference type="PROSITE-ProRule" id="PRU00175"/>
    </source>
</evidence>
<dbReference type="Proteomes" id="UP000574390">
    <property type="component" value="Unassembled WGS sequence"/>
</dbReference>
<evidence type="ECO:0000256" key="2">
    <source>
        <dbReference type="ARBA" id="ARBA00022771"/>
    </source>
</evidence>
<dbReference type="GO" id="GO:0008270">
    <property type="term" value="F:zinc ion binding"/>
    <property type="evidence" value="ECO:0007669"/>
    <property type="project" value="UniProtKB-KW"/>
</dbReference>
<evidence type="ECO:0000256" key="3">
    <source>
        <dbReference type="ARBA" id="ARBA00022833"/>
    </source>
</evidence>
<evidence type="ECO:0000256" key="6">
    <source>
        <dbReference type="SAM" id="Phobius"/>
    </source>
</evidence>
<evidence type="ECO:0000313" key="8">
    <source>
        <dbReference type="EMBL" id="KAF4715744.1"/>
    </source>
</evidence>
<feature type="transmembrane region" description="Helical" evidence="6">
    <location>
        <begin position="25"/>
        <end position="45"/>
    </location>
</feature>
<keyword evidence="6" id="KW-0812">Transmembrane</keyword>
<dbReference type="InterPro" id="IPR013083">
    <property type="entry name" value="Znf_RING/FYVE/PHD"/>
</dbReference>
<sequence>MALSCSCCRRLANHPAFQRRYRCAWIWWASLCGIIMAVLIIWSVLSDKPVVMLALTAGYSLVIIVVPALAILGYAKASESERIRERANDAVEEDFETQWVAWVDKETTVHQFTEERRLEAVEGGEEASCAICLSEYEIGDEIRSLPCSHAFHIACFGECFHGLPRGRKAAQHRCPLCRASLGPKLPRRRLDGSYEIGSNARRVDEEPDSGSDDVEDAHGGDPRRLRPVVFFPFIMDSERPAGQHTGWGELLARSFGRGGYLKLWLAWLIIVVVIGIVLALFCHGALLWLLIAVYASILGVAVPCTILAFTRYEMMLEWHKEPDHSDEFRDWVSKKTSRYQVTPDDLEASAQSSHGCCSICLAEYDPGDAILELPCGHRFHEDCFRECFTASTFNERKCPMCRSRVGPRETTGPRDPRQNAQLMRIW</sequence>
<evidence type="ECO:0000259" key="7">
    <source>
        <dbReference type="PROSITE" id="PS50089"/>
    </source>
</evidence>
<feature type="transmembrane region" description="Helical" evidence="6">
    <location>
        <begin position="51"/>
        <end position="75"/>
    </location>
</feature>
<keyword evidence="6" id="KW-0472">Membrane</keyword>
<protein>
    <recommendedName>
        <fullName evidence="7">RING-type domain-containing protein</fullName>
    </recommendedName>
</protein>
<dbReference type="SUPFAM" id="SSF57850">
    <property type="entry name" value="RING/U-box"/>
    <property type="match status" value="2"/>
</dbReference>
<keyword evidence="3" id="KW-0862">Zinc</keyword>
<dbReference type="InterPro" id="IPR001841">
    <property type="entry name" value="Znf_RING"/>
</dbReference>
<dbReference type="EMBL" id="JABANM010024736">
    <property type="protein sequence ID" value="KAF4715744.1"/>
    <property type="molecule type" value="Genomic_DNA"/>
</dbReference>
<feature type="compositionally biased region" description="Acidic residues" evidence="5">
    <location>
        <begin position="205"/>
        <end position="215"/>
    </location>
</feature>
<dbReference type="PROSITE" id="PS50089">
    <property type="entry name" value="ZF_RING_2"/>
    <property type="match status" value="2"/>
</dbReference>
<feature type="domain" description="RING-type" evidence="7">
    <location>
        <begin position="129"/>
        <end position="178"/>
    </location>
</feature>
<dbReference type="SMART" id="SM00184">
    <property type="entry name" value="RING"/>
    <property type="match status" value="2"/>
</dbReference>
<dbReference type="Gene3D" id="3.30.40.10">
    <property type="entry name" value="Zinc/RING finger domain, C3HC4 (zinc finger)"/>
    <property type="match status" value="2"/>
</dbReference>
<dbReference type="Pfam" id="PF17123">
    <property type="entry name" value="zf-RING_11"/>
    <property type="match status" value="2"/>
</dbReference>
<dbReference type="CDD" id="cd16448">
    <property type="entry name" value="RING-H2"/>
    <property type="match status" value="1"/>
</dbReference>
<keyword evidence="2 4" id="KW-0863">Zinc-finger</keyword>
<reference evidence="8 9" key="1">
    <citation type="submission" date="2020-04" db="EMBL/GenBank/DDBJ databases">
        <title>Perkinsus olseni comparative genomics.</title>
        <authorList>
            <person name="Bogema D.R."/>
        </authorList>
    </citation>
    <scope>NUCLEOTIDE SEQUENCE [LARGE SCALE GENOMIC DNA]</scope>
    <source>
        <strain evidence="8">ATCC PRA-205</strain>
    </source>
</reference>
<dbReference type="PANTHER" id="PTHR45969">
    <property type="entry name" value="RING ZINC FINGER PROTEIN-RELATED"/>
    <property type="match status" value="1"/>
</dbReference>
<accession>A0A7J6R4Z2</accession>
<evidence type="ECO:0000256" key="1">
    <source>
        <dbReference type="ARBA" id="ARBA00022723"/>
    </source>
</evidence>
<evidence type="ECO:0000256" key="5">
    <source>
        <dbReference type="SAM" id="MobiDB-lite"/>
    </source>
</evidence>
<keyword evidence="1" id="KW-0479">Metal-binding</keyword>
<gene>
    <name evidence="8" type="ORF">FOZ62_021533</name>
</gene>
<feature type="region of interest" description="Disordered" evidence="5">
    <location>
        <begin position="201"/>
        <end position="221"/>
    </location>
</feature>
<comment type="caution">
    <text evidence="8">The sequence shown here is derived from an EMBL/GenBank/DDBJ whole genome shotgun (WGS) entry which is preliminary data.</text>
</comment>
<feature type="transmembrane region" description="Helical" evidence="6">
    <location>
        <begin position="287"/>
        <end position="310"/>
    </location>
</feature>
<keyword evidence="6" id="KW-1133">Transmembrane helix</keyword>
<feature type="transmembrane region" description="Helical" evidence="6">
    <location>
        <begin position="263"/>
        <end position="281"/>
    </location>
</feature>